<keyword evidence="4 8" id="KW-0812">Transmembrane</keyword>
<dbReference type="PANTHER" id="PTHR43829:SF9">
    <property type="entry name" value="AQUAPORIN-9"/>
    <property type="match status" value="1"/>
</dbReference>
<dbReference type="SUPFAM" id="SSF81338">
    <property type="entry name" value="Aquaporin-like"/>
    <property type="match status" value="1"/>
</dbReference>
<evidence type="ECO:0000256" key="3">
    <source>
        <dbReference type="ARBA" id="ARBA00022448"/>
    </source>
</evidence>
<feature type="transmembrane region" description="Helical" evidence="8">
    <location>
        <begin position="335"/>
        <end position="352"/>
    </location>
</feature>
<accession>A0A1L0CI64</accession>
<feature type="compositionally biased region" description="Basic residues" evidence="7">
    <location>
        <begin position="41"/>
        <end position="53"/>
    </location>
</feature>
<keyword evidence="3" id="KW-0813">Transport</keyword>
<proteinExistence type="inferred from homology"/>
<feature type="region of interest" description="Disordered" evidence="7">
    <location>
        <begin position="124"/>
        <end position="156"/>
    </location>
</feature>
<evidence type="ECO:0000256" key="7">
    <source>
        <dbReference type="SAM" id="MobiDB-lite"/>
    </source>
</evidence>
<feature type="transmembrane region" description="Helical" evidence="8">
    <location>
        <begin position="416"/>
        <end position="440"/>
    </location>
</feature>
<feature type="compositionally biased region" description="Polar residues" evidence="7">
    <location>
        <begin position="55"/>
        <end position="72"/>
    </location>
</feature>
<dbReference type="Gene3D" id="1.20.1080.10">
    <property type="entry name" value="Glycerol uptake facilitator protein"/>
    <property type="match status" value="1"/>
</dbReference>
<keyword evidence="6 8" id="KW-0472">Membrane</keyword>
<dbReference type="PANTHER" id="PTHR43829">
    <property type="entry name" value="AQUAPORIN OR AQUAGLYCEROPORIN RELATED"/>
    <property type="match status" value="1"/>
</dbReference>
<dbReference type="InterPro" id="IPR050363">
    <property type="entry name" value="MIP/Aquaporin"/>
</dbReference>
<evidence type="ECO:0000256" key="8">
    <source>
        <dbReference type="SAM" id="Phobius"/>
    </source>
</evidence>
<feature type="transmembrane region" description="Helical" evidence="8">
    <location>
        <begin position="364"/>
        <end position="381"/>
    </location>
</feature>
<evidence type="ECO:0000256" key="4">
    <source>
        <dbReference type="ARBA" id="ARBA00022692"/>
    </source>
</evidence>
<dbReference type="GO" id="GO:0005886">
    <property type="term" value="C:plasma membrane"/>
    <property type="evidence" value="ECO:0007669"/>
    <property type="project" value="TreeGrafter"/>
</dbReference>
<comment type="subcellular location">
    <subcellularLocation>
        <location evidence="1">Membrane</location>
        <topology evidence="1">Multi-pass membrane protein</topology>
    </subcellularLocation>
</comment>
<organism evidence="9 10">
    <name type="scientific">Hanseniaspora guilliermondii</name>
    <dbReference type="NCBI Taxonomy" id="56406"/>
    <lineage>
        <taxon>Eukaryota</taxon>
        <taxon>Fungi</taxon>
        <taxon>Dikarya</taxon>
        <taxon>Ascomycota</taxon>
        <taxon>Saccharomycotina</taxon>
        <taxon>Saccharomycetes</taxon>
        <taxon>Saccharomycodales</taxon>
        <taxon>Saccharomycodaceae</taxon>
        <taxon>Hanseniaspora</taxon>
    </lineage>
</organism>
<keyword evidence="10" id="KW-1185">Reference proteome</keyword>
<comment type="similarity">
    <text evidence="2">Belongs to the MIP/aquaporin (TC 1.A.8) family.</text>
</comment>
<evidence type="ECO:0008006" key="11">
    <source>
        <dbReference type="Google" id="ProtNLM"/>
    </source>
</evidence>
<dbReference type="Pfam" id="PF00230">
    <property type="entry name" value="MIP"/>
    <property type="match status" value="1"/>
</dbReference>
<name>A0A1L0CI64_9ASCO</name>
<reference evidence="10" key="1">
    <citation type="submission" date="2016-11" db="EMBL/GenBank/DDBJ databases">
        <authorList>
            <person name="Guldener U."/>
        </authorList>
    </citation>
    <scope>NUCLEOTIDE SEQUENCE [LARGE SCALE GENOMIC DNA]</scope>
</reference>
<evidence type="ECO:0000313" key="9">
    <source>
        <dbReference type="EMBL" id="SGZ37985.1"/>
    </source>
</evidence>
<dbReference type="VEuPathDB" id="FungiDB:HGUI_00185"/>
<dbReference type="GO" id="GO:0015254">
    <property type="term" value="F:glycerol channel activity"/>
    <property type="evidence" value="ECO:0007669"/>
    <property type="project" value="TreeGrafter"/>
</dbReference>
<sequence length="609" mass="68710">MESQSSANNNDDHINEIHSLEEGRYSTDHDYNETTSTKSQKTMRSRRKPKRKGTLFSNGTRQRTNSSFQYPSNMSVFSSGVSVNSPGESITNQSAKQTPRLQSLMPSTYHYEIVPTSFPNLEHDNQSDEEPLSGLHDSAIGGADENHGNTPMPPNVRTINNGSKVIVKPKQIHQNPLTPAMLPKGFTPINNWGRIKMLKYYNYLKKTQTVNDVNQVDLLEGISLITQGYTINVQLGWAGAVVCGYFAAGGSSLSGGHLNMSVTISNFFFRGSPKWHLAIAYIVAQLLGGYVGGLLLFGYYRKVIEEVYPDWKTNTALISSFVTVPLEYLSPGRQFISEAVATMFLILGIFAMTDPYNNTSNELFPLYLFMLIYTLMAAMSLQTEAALNFGRDIGPRLALYTVGASRKVLFDSYHHYFWVPIVGPAVGALMGAMAYDFLIFRGHESWVNRPIYQNMDLLRRKWYKLKRTINKRRSQKYRDDDSEDEYDSDYDAMSATTYGNNSEVPSINSSSSKINMLKKSMRSNEAGVNEESEEQVPFNDKASTYAADTFSLNDIPEEDLDDIELNDMNVYRYEKSHLNNPGVHKKKNIKRSDIHFKSSGKNRRFVPTL</sequence>
<dbReference type="Proteomes" id="UP000183365">
    <property type="component" value="Unassembled WGS sequence"/>
</dbReference>
<dbReference type="InterPro" id="IPR000425">
    <property type="entry name" value="MIP"/>
</dbReference>
<dbReference type="OrthoDB" id="3222at2759"/>
<evidence type="ECO:0000256" key="5">
    <source>
        <dbReference type="ARBA" id="ARBA00022989"/>
    </source>
</evidence>
<feature type="transmembrane region" description="Helical" evidence="8">
    <location>
        <begin position="277"/>
        <end position="300"/>
    </location>
</feature>
<feature type="region of interest" description="Disordered" evidence="7">
    <location>
        <begin position="520"/>
        <end position="540"/>
    </location>
</feature>
<feature type="transmembrane region" description="Helical" evidence="8">
    <location>
        <begin position="235"/>
        <end position="256"/>
    </location>
</feature>
<dbReference type="GO" id="GO:0015250">
    <property type="term" value="F:water channel activity"/>
    <property type="evidence" value="ECO:0007669"/>
    <property type="project" value="TreeGrafter"/>
</dbReference>
<evidence type="ECO:0000256" key="2">
    <source>
        <dbReference type="ARBA" id="ARBA00006175"/>
    </source>
</evidence>
<protein>
    <recommendedName>
        <fullName evidence="11">Glycerol uptake/efflux facilitator protein</fullName>
    </recommendedName>
</protein>
<gene>
    <name evidence="9" type="ORF">HGUI_00185</name>
</gene>
<dbReference type="PRINTS" id="PR00783">
    <property type="entry name" value="MINTRINSICP"/>
</dbReference>
<feature type="region of interest" description="Disordered" evidence="7">
    <location>
        <begin position="1"/>
        <end position="72"/>
    </location>
</feature>
<keyword evidence="5 8" id="KW-1133">Transmembrane helix</keyword>
<evidence type="ECO:0000256" key="1">
    <source>
        <dbReference type="ARBA" id="ARBA00004141"/>
    </source>
</evidence>
<dbReference type="EMBL" id="FQNF01000002">
    <property type="protein sequence ID" value="SGZ37985.1"/>
    <property type="molecule type" value="Genomic_DNA"/>
</dbReference>
<dbReference type="AlphaFoldDB" id="A0A1L0CI64"/>
<evidence type="ECO:0000313" key="10">
    <source>
        <dbReference type="Proteomes" id="UP000183365"/>
    </source>
</evidence>
<feature type="compositionally biased region" description="Basic and acidic residues" evidence="7">
    <location>
        <begin position="10"/>
        <end position="32"/>
    </location>
</feature>
<dbReference type="InterPro" id="IPR023271">
    <property type="entry name" value="Aquaporin-like"/>
</dbReference>
<evidence type="ECO:0000256" key="6">
    <source>
        <dbReference type="ARBA" id="ARBA00023136"/>
    </source>
</evidence>